<dbReference type="InterPro" id="IPR036396">
    <property type="entry name" value="Cyt_P450_sf"/>
</dbReference>
<reference evidence="10" key="1">
    <citation type="submission" date="2023-01" db="EMBL/GenBank/DDBJ databases">
        <title>Exophiala dermititidis isolated from Cystic Fibrosis Patient.</title>
        <authorList>
            <person name="Kurbessoian T."/>
            <person name="Crocker A."/>
            <person name="Murante D."/>
            <person name="Hogan D.A."/>
            <person name="Stajich J.E."/>
        </authorList>
    </citation>
    <scope>NUCLEOTIDE SEQUENCE</scope>
    <source>
        <strain evidence="10">Ex8</strain>
    </source>
</reference>
<gene>
    <name evidence="10" type="ORF">HRR80_007561</name>
</gene>
<dbReference type="Pfam" id="PF00067">
    <property type="entry name" value="p450"/>
    <property type="match status" value="1"/>
</dbReference>
<keyword evidence="9" id="KW-0812">Transmembrane</keyword>
<protein>
    <recommendedName>
        <fullName evidence="12">Cytochrome P450 oxidoreductase</fullName>
    </recommendedName>
</protein>
<name>A0AAN6ENR4_EXODE</name>
<dbReference type="PROSITE" id="PS00086">
    <property type="entry name" value="CYTOCHROME_P450"/>
    <property type="match status" value="1"/>
</dbReference>
<dbReference type="GO" id="GO:0005506">
    <property type="term" value="F:iron ion binding"/>
    <property type="evidence" value="ECO:0007669"/>
    <property type="project" value="InterPro"/>
</dbReference>
<dbReference type="AlphaFoldDB" id="A0AAN6ENR4"/>
<evidence type="ECO:0000256" key="2">
    <source>
        <dbReference type="ARBA" id="ARBA00010617"/>
    </source>
</evidence>
<dbReference type="FunFam" id="1.10.630.10:FF:000050">
    <property type="entry name" value="Cytochrome P450 monooxygenase"/>
    <property type="match status" value="1"/>
</dbReference>
<dbReference type="InterPro" id="IPR050121">
    <property type="entry name" value="Cytochrome_P450_monoxygenase"/>
</dbReference>
<keyword evidence="4 8" id="KW-0560">Oxidoreductase</keyword>
<evidence type="ECO:0000256" key="6">
    <source>
        <dbReference type="ARBA" id="ARBA00023033"/>
    </source>
</evidence>
<feature type="transmembrane region" description="Helical" evidence="9">
    <location>
        <begin position="20"/>
        <end position="39"/>
    </location>
</feature>
<dbReference type="PRINTS" id="PR00385">
    <property type="entry name" value="P450"/>
</dbReference>
<dbReference type="InterPro" id="IPR017972">
    <property type="entry name" value="Cyt_P450_CS"/>
</dbReference>
<keyword evidence="6 8" id="KW-0503">Monooxygenase</keyword>
<dbReference type="PANTHER" id="PTHR24305:SF232">
    <property type="entry name" value="P450, PUTATIVE (EUROFUNG)-RELATED"/>
    <property type="match status" value="1"/>
</dbReference>
<accession>A0AAN6ENR4</accession>
<evidence type="ECO:0000256" key="1">
    <source>
        <dbReference type="ARBA" id="ARBA00001971"/>
    </source>
</evidence>
<keyword evidence="9" id="KW-0472">Membrane</keyword>
<dbReference type="GO" id="GO:0016705">
    <property type="term" value="F:oxidoreductase activity, acting on paired donors, with incorporation or reduction of molecular oxygen"/>
    <property type="evidence" value="ECO:0007669"/>
    <property type="project" value="InterPro"/>
</dbReference>
<dbReference type="InterPro" id="IPR001128">
    <property type="entry name" value="Cyt_P450"/>
</dbReference>
<dbReference type="CDD" id="cd11060">
    <property type="entry name" value="CYP57A1-like"/>
    <property type="match status" value="1"/>
</dbReference>
<sequence length="518" mass="58695">MLVQMLAMALITLFERLHGLVRVYWPSFVFGLILIRLLLNKYGRKLNSIPGPCLAGFTDLWRFFDACFATPHETHLRLHRRMNSHFVRIGPRVVSISDPTLIPTIYGINSGFTKTEFYTLSMLPFEGTFMPSLFNTRDERYHSMCKKPIANAYSMSNMVEFEPLVDSTTSLLMTKLDGFATSDVSFDLGVWLQMYAFDVIGEILFSQKLGFLSSGTDVQGIMADIRVKIGYAGRVGQIPVLDRILTKNLIFLRLAPTHPIVTFTLARMKERDTMNTGGGIQKPDFLARCFEAQAKFPDVVTDRMILVYNSDNVGAGSDTTAISLRAVFYYLLKSPSSMRKLVTEIDIADQEGRLSDFVTWQESNKLPYLQACIKEALRMHPAVGLLLERYVPKGGISLAGHYFPEGTILGINPWVTARDREVYGADADFFRPERWLEASDEQLLAMERSNLVFGYGNRACIGKNISLLEISKLVPQLLRHYKFSFAFPNLDWKVAGGWFVWQDGFQARISRRTDKPVA</sequence>
<dbReference type="InterPro" id="IPR002401">
    <property type="entry name" value="Cyt_P450_E_grp-I"/>
</dbReference>
<evidence type="ECO:0000313" key="11">
    <source>
        <dbReference type="Proteomes" id="UP001161757"/>
    </source>
</evidence>
<dbReference type="Proteomes" id="UP001161757">
    <property type="component" value="Unassembled WGS sequence"/>
</dbReference>
<keyword evidence="5 7" id="KW-0408">Iron</keyword>
<keyword evidence="7 8" id="KW-0349">Heme</keyword>
<evidence type="ECO:0000256" key="3">
    <source>
        <dbReference type="ARBA" id="ARBA00022723"/>
    </source>
</evidence>
<dbReference type="Gene3D" id="1.10.630.10">
    <property type="entry name" value="Cytochrome P450"/>
    <property type="match status" value="1"/>
</dbReference>
<evidence type="ECO:0000256" key="4">
    <source>
        <dbReference type="ARBA" id="ARBA00023002"/>
    </source>
</evidence>
<organism evidence="10 11">
    <name type="scientific">Exophiala dermatitidis</name>
    <name type="common">Black yeast-like fungus</name>
    <name type="synonym">Wangiella dermatitidis</name>
    <dbReference type="NCBI Taxonomy" id="5970"/>
    <lineage>
        <taxon>Eukaryota</taxon>
        <taxon>Fungi</taxon>
        <taxon>Dikarya</taxon>
        <taxon>Ascomycota</taxon>
        <taxon>Pezizomycotina</taxon>
        <taxon>Eurotiomycetes</taxon>
        <taxon>Chaetothyriomycetidae</taxon>
        <taxon>Chaetothyriales</taxon>
        <taxon>Herpotrichiellaceae</taxon>
        <taxon>Exophiala</taxon>
    </lineage>
</organism>
<evidence type="ECO:0000256" key="8">
    <source>
        <dbReference type="RuleBase" id="RU000461"/>
    </source>
</evidence>
<comment type="similarity">
    <text evidence="2 8">Belongs to the cytochrome P450 family.</text>
</comment>
<comment type="caution">
    <text evidence="10">The sequence shown here is derived from an EMBL/GenBank/DDBJ whole genome shotgun (WGS) entry which is preliminary data.</text>
</comment>
<dbReference type="PRINTS" id="PR00463">
    <property type="entry name" value="EP450I"/>
</dbReference>
<keyword evidence="9" id="KW-1133">Transmembrane helix</keyword>
<evidence type="ECO:0000256" key="5">
    <source>
        <dbReference type="ARBA" id="ARBA00023004"/>
    </source>
</evidence>
<evidence type="ECO:0000256" key="7">
    <source>
        <dbReference type="PIRSR" id="PIRSR602401-1"/>
    </source>
</evidence>
<feature type="binding site" description="axial binding residue" evidence="7">
    <location>
        <position position="460"/>
    </location>
    <ligand>
        <name>heme</name>
        <dbReference type="ChEBI" id="CHEBI:30413"/>
    </ligand>
    <ligandPart>
        <name>Fe</name>
        <dbReference type="ChEBI" id="CHEBI:18248"/>
    </ligandPart>
</feature>
<dbReference type="PANTHER" id="PTHR24305">
    <property type="entry name" value="CYTOCHROME P450"/>
    <property type="match status" value="1"/>
</dbReference>
<proteinExistence type="inferred from homology"/>
<evidence type="ECO:0000256" key="9">
    <source>
        <dbReference type="SAM" id="Phobius"/>
    </source>
</evidence>
<keyword evidence="3 7" id="KW-0479">Metal-binding</keyword>
<dbReference type="GO" id="GO:0020037">
    <property type="term" value="F:heme binding"/>
    <property type="evidence" value="ECO:0007669"/>
    <property type="project" value="InterPro"/>
</dbReference>
<dbReference type="GO" id="GO:0004497">
    <property type="term" value="F:monooxygenase activity"/>
    <property type="evidence" value="ECO:0007669"/>
    <property type="project" value="UniProtKB-KW"/>
</dbReference>
<comment type="cofactor">
    <cofactor evidence="1 7">
        <name>heme</name>
        <dbReference type="ChEBI" id="CHEBI:30413"/>
    </cofactor>
</comment>
<dbReference type="EMBL" id="JAJGCB010000018">
    <property type="protein sequence ID" value="KAJ8988538.1"/>
    <property type="molecule type" value="Genomic_DNA"/>
</dbReference>
<evidence type="ECO:0000313" key="10">
    <source>
        <dbReference type="EMBL" id="KAJ8988538.1"/>
    </source>
</evidence>
<dbReference type="SUPFAM" id="SSF48264">
    <property type="entry name" value="Cytochrome P450"/>
    <property type="match status" value="1"/>
</dbReference>
<evidence type="ECO:0008006" key="12">
    <source>
        <dbReference type="Google" id="ProtNLM"/>
    </source>
</evidence>